<dbReference type="PANTHER" id="PTHR37296">
    <property type="entry name" value="CONSERVED VIRULENCE FACTOR B"/>
    <property type="match status" value="1"/>
</dbReference>
<dbReference type="RefSeq" id="WP_218325046.1">
    <property type="nucleotide sequence ID" value="NZ_JAHUZB010000002.1"/>
</dbReference>
<dbReference type="EMBL" id="JAHUZB010000002">
    <property type="protein sequence ID" value="MBV7389990.1"/>
    <property type="molecule type" value="Genomic_DNA"/>
</dbReference>
<dbReference type="Pfam" id="PF13509">
    <property type="entry name" value="S1_2"/>
    <property type="match status" value="1"/>
</dbReference>
<gene>
    <name evidence="6" type="ORF">KUA55_04805</name>
</gene>
<dbReference type="Pfam" id="PF17783">
    <property type="entry name" value="WHD_CvfB"/>
    <property type="match status" value="1"/>
</dbReference>
<comment type="caution">
    <text evidence="6">The sequence shown here is derived from an EMBL/GenBank/DDBJ whole genome shotgun (WGS) entry which is preliminary data.</text>
</comment>
<feature type="domain" description="Conserved virulence factor B third S1" evidence="5">
    <location>
        <begin position="139"/>
        <end position="214"/>
    </location>
</feature>
<dbReference type="Proteomes" id="UP000774130">
    <property type="component" value="Unassembled WGS sequence"/>
</dbReference>
<dbReference type="InterPro" id="IPR014464">
    <property type="entry name" value="CvfB_fam"/>
</dbReference>
<dbReference type="Pfam" id="PF21191">
    <property type="entry name" value="CvfB_1st"/>
    <property type="match status" value="1"/>
</dbReference>
<dbReference type="GO" id="GO:0003677">
    <property type="term" value="F:DNA binding"/>
    <property type="evidence" value="ECO:0007669"/>
    <property type="project" value="UniProtKB-KW"/>
</dbReference>
<dbReference type="Pfam" id="PF21543">
    <property type="entry name" value="CvfB_2nd"/>
    <property type="match status" value="1"/>
</dbReference>
<keyword evidence="7" id="KW-1185">Reference proteome</keyword>
<name>A0ABS6TAS0_9ENTE</name>
<dbReference type="PANTHER" id="PTHR37296:SF1">
    <property type="entry name" value="CONSERVED VIRULENCE FACTOR B"/>
    <property type="match status" value="1"/>
</dbReference>
<evidence type="ECO:0000313" key="7">
    <source>
        <dbReference type="Proteomes" id="UP000774130"/>
    </source>
</evidence>
<evidence type="ECO:0000259" key="4">
    <source>
        <dbReference type="Pfam" id="PF21191"/>
    </source>
</evidence>
<feature type="domain" description="Conserved virulence factor B second S1" evidence="4">
    <location>
        <begin position="71"/>
        <end position="132"/>
    </location>
</feature>
<feature type="domain" description="Conserved virulence factor B first S1" evidence="2">
    <location>
        <begin position="5"/>
        <end position="61"/>
    </location>
</feature>
<dbReference type="PIRSF" id="PIRSF012524">
    <property type="entry name" value="YitL_S1"/>
    <property type="match status" value="1"/>
</dbReference>
<proteinExistence type="inferred from homology"/>
<comment type="similarity">
    <text evidence="1">Belongs to the CvfB family.</text>
</comment>
<dbReference type="InterPro" id="IPR048587">
    <property type="entry name" value="CvfB_S1_3rd"/>
</dbReference>
<dbReference type="InterPro" id="IPR040764">
    <property type="entry name" value="CvfB_WH"/>
</dbReference>
<evidence type="ECO:0000313" key="6">
    <source>
        <dbReference type="EMBL" id="MBV7389990.1"/>
    </source>
</evidence>
<protein>
    <submittedName>
        <fullName evidence="6">DNA-binding protein</fullName>
    </submittedName>
</protein>
<organism evidence="6 7">
    <name type="scientific">Enterococcus alishanensis</name>
    <dbReference type="NCBI Taxonomy" id="1303817"/>
    <lineage>
        <taxon>Bacteria</taxon>
        <taxon>Bacillati</taxon>
        <taxon>Bacillota</taxon>
        <taxon>Bacilli</taxon>
        <taxon>Lactobacillales</taxon>
        <taxon>Enterococcaceae</taxon>
        <taxon>Enterococcus</taxon>
    </lineage>
</organism>
<reference evidence="6 7" key="1">
    <citation type="submission" date="2021-06" db="EMBL/GenBank/DDBJ databases">
        <title>Enterococcus alishanensis sp. nov., a novel lactic acid bacterium isolated from fresh coffee beans.</title>
        <authorList>
            <person name="Chen Y.-S."/>
        </authorList>
    </citation>
    <scope>NUCLEOTIDE SEQUENCE [LARGE SCALE GENOMIC DNA]</scope>
    <source>
        <strain evidence="6 7">ALS3</strain>
    </source>
</reference>
<dbReference type="InterPro" id="IPR048588">
    <property type="entry name" value="CvfB_S1_2nd"/>
</dbReference>
<sequence>MNDLLGQVFTGLITDENEEAYFVQKNGVTFQLAKTEGEHKIGDPVEGFAYVNQKKQGAFTTEIPAIKNGQYGFAEVIGVRKDLGVFVNIGLPDKDVVVSLDELPTMKELWPKKGDRLMITLRVDDKDRMWGTLADENVFHAMARKGTAEMKNKDVKGTVYRLKVAGTFLITDDLYLGFIHPSERYNEPRLGEVIEGRVVGLAAHDNMLNISLKPRSHEMIDGDAGMLLAMLERSENKMLPYGDKSGPDEIKAGFGISKGQFKRAIGALLKAKKIEQRDNQIYLKN</sequence>
<evidence type="ECO:0000256" key="1">
    <source>
        <dbReference type="PIRNR" id="PIRNR012524"/>
    </source>
</evidence>
<accession>A0ABS6TAS0</accession>
<dbReference type="InterPro" id="IPR039566">
    <property type="entry name" value="CvfB_S1_st"/>
</dbReference>
<evidence type="ECO:0000259" key="5">
    <source>
        <dbReference type="Pfam" id="PF21543"/>
    </source>
</evidence>
<keyword evidence="6" id="KW-0238">DNA-binding</keyword>
<evidence type="ECO:0000259" key="3">
    <source>
        <dbReference type="Pfam" id="PF17783"/>
    </source>
</evidence>
<evidence type="ECO:0000259" key="2">
    <source>
        <dbReference type="Pfam" id="PF13509"/>
    </source>
</evidence>
<feature type="domain" description="Conserved virulence factor B-like winged helix" evidence="3">
    <location>
        <begin position="226"/>
        <end position="283"/>
    </location>
</feature>